<dbReference type="CDD" id="cd09607">
    <property type="entry name" value="M3B_PepF"/>
    <property type="match status" value="1"/>
</dbReference>
<dbReference type="SUPFAM" id="SSF55486">
    <property type="entry name" value="Metalloproteases ('zincins'), catalytic domain"/>
    <property type="match status" value="1"/>
</dbReference>
<dbReference type="RefSeq" id="WP_099386656.1">
    <property type="nucleotide sequence ID" value="NZ_JANSWH010000028.1"/>
</dbReference>
<keyword evidence="3 6" id="KW-0378">Hydrolase</keyword>
<dbReference type="GO" id="GO:0004181">
    <property type="term" value="F:metallocarboxypeptidase activity"/>
    <property type="evidence" value="ECO:0007669"/>
    <property type="project" value="InterPro"/>
</dbReference>
<reference evidence="9 10" key="1">
    <citation type="submission" date="2017-10" db="EMBL/GenBank/DDBJ databases">
        <title>Resolving the taxonomy of Roseburia spp., Eubacterium rectale and Agathobacter spp. through phylogenomic analysis.</title>
        <authorList>
            <person name="Sheridan P.O."/>
            <person name="Walker A.W."/>
            <person name="Duncan S.H."/>
            <person name="Scott K.P."/>
            <person name="Toole P.W.O."/>
            <person name="Luis P."/>
            <person name="Flint H.J."/>
        </authorList>
    </citation>
    <scope>NUCLEOTIDE SEQUENCE [LARGE SCALE GENOMIC DNA]</scope>
    <source>
        <strain evidence="9 10">JK623</strain>
    </source>
</reference>
<dbReference type="GO" id="GO:0046872">
    <property type="term" value="F:metal ion binding"/>
    <property type="evidence" value="ECO:0007669"/>
    <property type="project" value="UniProtKB-UniRule"/>
</dbReference>
<evidence type="ECO:0000313" key="9">
    <source>
        <dbReference type="EMBL" id="PHU36940.1"/>
    </source>
</evidence>
<dbReference type="AlphaFoldDB" id="A0A2G3E1C2"/>
<dbReference type="PANTHER" id="PTHR34217:SF1">
    <property type="entry name" value="CARBOXYPEPTIDASE 1"/>
    <property type="match status" value="1"/>
</dbReference>
<comment type="similarity">
    <text evidence="6">Belongs to the peptidase M3 family.</text>
</comment>
<comment type="cofactor">
    <cofactor evidence="6">
        <name>Zn(2+)</name>
        <dbReference type="ChEBI" id="CHEBI:29105"/>
    </cofactor>
    <text evidence="6">Binds 1 zinc ion.</text>
</comment>
<evidence type="ECO:0000256" key="1">
    <source>
        <dbReference type="ARBA" id="ARBA00022670"/>
    </source>
</evidence>
<sequence>MKTEWNLDKLYHGLDDPQYKKDYKTCEELIENYNRVIADMPDVPGVKEAEQILLLQEQIQETFMKLILYVELRQATDTENGDLMAESNNLTRLDSTKVASDTRAGKILAKLDNIEEAAKQSEVIADYQFYLTKIKENDSHMLSDEQEELYAQMDMTGGSAWSNLQNYLSSTVKVDYDGKQITLTDVRNLAYDADKKVRKDAYEAEIAAYDKIADSVAYALNNIKLQMNMIAEKRGFESPLAMTLQQSNMKRETLDAMMGAIKAHLPKVRRYFLHKAKKLGYEGGLPWYELFAPLGKDERKYSIDETKEILTGTFEKFTPEMSGLMREAFENEWIDFYPHQGKSGGAFDCGVSMIKESRVLTNFDGTFTAIDTLAHELGHSFHDRQVQDNRPMNQDYPMQVAETASTFNETFLCSSYVANAKSDEEKLALLEGLLKEQTQCIVDIYSRYLFETAVFEQCENKFLMTDDLKELMLDAQRQAYGEGLDENCLHPYMWVCKGHYYSTGLSFYNFPYAFGVLFAAGLYHLYLEEGAESFVPKYKAMLKATPTCNVEEAGALMNIDLTDQKFWESSLEAIEANIDAFCAL</sequence>
<keyword evidence="10" id="KW-1185">Reference proteome</keyword>
<dbReference type="PANTHER" id="PTHR34217">
    <property type="entry name" value="METAL-DEPENDENT CARBOXYPEPTIDASE"/>
    <property type="match status" value="1"/>
</dbReference>
<comment type="caution">
    <text evidence="9">The sequence shown here is derived from an EMBL/GenBank/DDBJ whole genome shotgun (WGS) entry which is preliminary data.</text>
</comment>
<keyword evidence="1 6" id="KW-0645">Protease</keyword>
<dbReference type="InterPro" id="IPR034006">
    <property type="entry name" value="M3B_PepF_2"/>
</dbReference>
<dbReference type="EMBL" id="PDYG01000100">
    <property type="protein sequence ID" value="PHU36940.1"/>
    <property type="molecule type" value="Genomic_DNA"/>
</dbReference>
<dbReference type="InterPro" id="IPR042088">
    <property type="entry name" value="OligoPept_F_C"/>
</dbReference>
<dbReference type="Pfam" id="PF01432">
    <property type="entry name" value="Peptidase_M3"/>
    <property type="match status" value="1"/>
</dbReference>
<reference evidence="9 10" key="2">
    <citation type="submission" date="2017-10" db="EMBL/GenBank/DDBJ databases">
        <authorList>
            <person name="Banno H."/>
            <person name="Chua N.-H."/>
        </authorList>
    </citation>
    <scope>NUCLEOTIDE SEQUENCE [LARGE SCALE GENOMIC DNA]</scope>
    <source>
        <strain evidence="9 10">JK623</strain>
    </source>
</reference>
<dbReference type="Proteomes" id="UP000224563">
    <property type="component" value="Unassembled WGS sequence"/>
</dbReference>
<evidence type="ECO:0000313" key="10">
    <source>
        <dbReference type="Proteomes" id="UP000224563"/>
    </source>
</evidence>
<evidence type="ECO:0000256" key="4">
    <source>
        <dbReference type="ARBA" id="ARBA00022833"/>
    </source>
</evidence>
<keyword evidence="5 6" id="KW-0482">Metalloprotease</keyword>
<dbReference type="InterPro" id="IPR001567">
    <property type="entry name" value="Pept_M3A_M3B_dom"/>
</dbReference>
<accession>A0A2G3E1C2</accession>
<name>A0A2G3E1C2_9FIRM</name>
<organism evidence="9 10">
    <name type="scientific">Agathobacter ruminis</name>
    <dbReference type="NCBI Taxonomy" id="1712665"/>
    <lineage>
        <taxon>Bacteria</taxon>
        <taxon>Bacillati</taxon>
        <taxon>Bacillota</taxon>
        <taxon>Clostridia</taxon>
        <taxon>Lachnospirales</taxon>
        <taxon>Lachnospiraceae</taxon>
        <taxon>Agathobacter</taxon>
    </lineage>
</organism>
<keyword evidence="2 6" id="KW-0479">Metal-binding</keyword>
<evidence type="ECO:0000256" key="6">
    <source>
        <dbReference type="RuleBase" id="RU003435"/>
    </source>
</evidence>
<proteinExistence type="inferred from homology"/>
<evidence type="ECO:0000256" key="3">
    <source>
        <dbReference type="ARBA" id="ARBA00022801"/>
    </source>
</evidence>
<dbReference type="InterPro" id="IPR013647">
    <property type="entry name" value="OligopepF_N_dom"/>
</dbReference>
<dbReference type="GO" id="GO:0004222">
    <property type="term" value="F:metalloendopeptidase activity"/>
    <property type="evidence" value="ECO:0007669"/>
    <property type="project" value="InterPro"/>
</dbReference>
<evidence type="ECO:0000259" key="8">
    <source>
        <dbReference type="Pfam" id="PF08439"/>
    </source>
</evidence>
<keyword evidence="4 6" id="KW-0862">Zinc</keyword>
<gene>
    <name evidence="9" type="ORF">CSX02_10585</name>
</gene>
<dbReference type="GO" id="GO:0006508">
    <property type="term" value="P:proteolysis"/>
    <property type="evidence" value="ECO:0007669"/>
    <property type="project" value="UniProtKB-KW"/>
</dbReference>
<feature type="domain" description="Oligopeptidase F N-terminal" evidence="8">
    <location>
        <begin position="112"/>
        <end position="171"/>
    </location>
</feature>
<evidence type="ECO:0000259" key="7">
    <source>
        <dbReference type="Pfam" id="PF01432"/>
    </source>
</evidence>
<feature type="domain" description="Peptidase M3A/M3B catalytic" evidence="7">
    <location>
        <begin position="189"/>
        <end position="571"/>
    </location>
</feature>
<protein>
    <submittedName>
        <fullName evidence="9">Peptidase M3</fullName>
    </submittedName>
</protein>
<evidence type="ECO:0000256" key="5">
    <source>
        <dbReference type="ARBA" id="ARBA00023049"/>
    </source>
</evidence>
<dbReference type="Pfam" id="PF08439">
    <property type="entry name" value="Peptidase_M3_N"/>
    <property type="match status" value="1"/>
</dbReference>
<dbReference type="InterPro" id="IPR001333">
    <property type="entry name" value="Peptidase_M32_Taq"/>
</dbReference>
<evidence type="ECO:0000256" key="2">
    <source>
        <dbReference type="ARBA" id="ARBA00022723"/>
    </source>
</evidence>
<dbReference type="Gene3D" id="1.10.1370.20">
    <property type="entry name" value="Oligoendopeptidase f, C-terminal domain"/>
    <property type="match status" value="1"/>
</dbReference>
<dbReference type="Gene3D" id="1.20.140.70">
    <property type="entry name" value="Oligopeptidase f, N-terminal domain"/>
    <property type="match status" value="1"/>
</dbReference>